<comment type="caution">
    <text evidence="4">The sequence shown here is derived from an EMBL/GenBank/DDBJ whole genome shotgun (WGS) entry which is preliminary data.</text>
</comment>
<evidence type="ECO:0000256" key="2">
    <source>
        <dbReference type="SAM" id="SignalP"/>
    </source>
</evidence>
<dbReference type="OrthoDB" id="8735356at2759"/>
<dbReference type="SUPFAM" id="SSF52540">
    <property type="entry name" value="P-loop containing nucleoside triphosphate hydrolases"/>
    <property type="match status" value="1"/>
</dbReference>
<dbReference type="InterPro" id="IPR027417">
    <property type="entry name" value="P-loop_NTPase"/>
</dbReference>
<name>A0A401TJ50_CHIPU</name>
<protein>
    <recommendedName>
        <fullName evidence="3">Dynein heavy chain hydrolytic ATP-binding dynein motor region domain-containing protein</fullName>
    </recommendedName>
</protein>
<dbReference type="GO" id="GO:0051959">
    <property type="term" value="F:dynein light intermediate chain binding"/>
    <property type="evidence" value="ECO:0007669"/>
    <property type="project" value="InterPro"/>
</dbReference>
<dbReference type="PANTHER" id="PTHR46961">
    <property type="entry name" value="DYNEIN HEAVY CHAIN 1, AXONEMAL-LIKE PROTEIN"/>
    <property type="match status" value="1"/>
</dbReference>
<keyword evidence="5" id="KW-1185">Reference proteome</keyword>
<sequence length="123" mass="13356">MVQLACLAFPFLLSQLKEAIEAEIIEMGYVVTEFTMAKVIQLHETKSSRHSVMIVGKTGSGKTVVWRTLQGALSALHKSGDPNYNFVKVSKQAGNPEKPSRAVLPHNSSDSGEWDGRVDGTGI</sequence>
<dbReference type="PANTHER" id="PTHR46961:SF8">
    <property type="entry name" value="DYNEIN AXONEMAL HEAVY CHAIN 7"/>
    <property type="match status" value="1"/>
</dbReference>
<dbReference type="EMBL" id="BEZZ01088379">
    <property type="protein sequence ID" value="GCC42680.1"/>
    <property type="molecule type" value="Genomic_DNA"/>
</dbReference>
<evidence type="ECO:0000256" key="1">
    <source>
        <dbReference type="SAM" id="MobiDB-lite"/>
    </source>
</evidence>
<dbReference type="GO" id="GO:0005524">
    <property type="term" value="F:ATP binding"/>
    <property type="evidence" value="ECO:0007669"/>
    <property type="project" value="InterPro"/>
</dbReference>
<reference evidence="4 5" key="1">
    <citation type="journal article" date="2018" name="Nat. Ecol. Evol.">
        <title>Shark genomes provide insights into elasmobranch evolution and the origin of vertebrates.</title>
        <authorList>
            <person name="Hara Y"/>
            <person name="Yamaguchi K"/>
            <person name="Onimaru K"/>
            <person name="Kadota M"/>
            <person name="Koyanagi M"/>
            <person name="Keeley SD"/>
            <person name="Tatsumi K"/>
            <person name="Tanaka K"/>
            <person name="Motone F"/>
            <person name="Kageyama Y"/>
            <person name="Nozu R"/>
            <person name="Adachi N"/>
            <person name="Nishimura O"/>
            <person name="Nakagawa R"/>
            <person name="Tanegashima C"/>
            <person name="Kiyatake I"/>
            <person name="Matsumoto R"/>
            <person name="Murakumo K"/>
            <person name="Nishida K"/>
            <person name="Terakita A"/>
            <person name="Kuratani S"/>
            <person name="Sato K"/>
            <person name="Hyodo S Kuraku.S."/>
        </authorList>
    </citation>
    <scope>NUCLEOTIDE SEQUENCE [LARGE SCALE GENOMIC DNA]</scope>
</reference>
<dbReference type="STRING" id="137246.A0A401TJ50"/>
<dbReference type="Gene3D" id="3.40.50.300">
    <property type="entry name" value="P-loop containing nucleotide triphosphate hydrolases"/>
    <property type="match status" value="1"/>
</dbReference>
<dbReference type="InterPro" id="IPR026983">
    <property type="entry name" value="DHC"/>
</dbReference>
<dbReference type="GO" id="GO:0007018">
    <property type="term" value="P:microtubule-based movement"/>
    <property type="evidence" value="ECO:0007669"/>
    <property type="project" value="InterPro"/>
</dbReference>
<feature type="region of interest" description="Disordered" evidence="1">
    <location>
        <begin position="90"/>
        <end position="123"/>
    </location>
</feature>
<proteinExistence type="predicted"/>
<dbReference type="Pfam" id="PF12774">
    <property type="entry name" value="AAA_6"/>
    <property type="match status" value="1"/>
</dbReference>
<feature type="signal peptide" evidence="2">
    <location>
        <begin position="1"/>
        <end position="22"/>
    </location>
</feature>
<dbReference type="Proteomes" id="UP000287033">
    <property type="component" value="Unassembled WGS sequence"/>
</dbReference>
<evidence type="ECO:0000313" key="5">
    <source>
        <dbReference type="Proteomes" id="UP000287033"/>
    </source>
</evidence>
<dbReference type="InterPro" id="IPR035699">
    <property type="entry name" value="AAA_6"/>
</dbReference>
<dbReference type="GO" id="GO:0045505">
    <property type="term" value="F:dynein intermediate chain binding"/>
    <property type="evidence" value="ECO:0007669"/>
    <property type="project" value="InterPro"/>
</dbReference>
<accession>A0A401TJ50</accession>
<evidence type="ECO:0000259" key="3">
    <source>
        <dbReference type="Pfam" id="PF12774"/>
    </source>
</evidence>
<evidence type="ECO:0000313" key="4">
    <source>
        <dbReference type="EMBL" id="GCC42680.1"/>
    </source>
</evidence>
<keyword evidence="2" id="KW-0732">Signal</keyword>
<feature type="compositionally biased region" description="Basic and acidic residues" evidence="1">
    <location>
        <begin position="114"/>
        <end position="123"/>
    </location>
</feature>
<dbReference type="GO" id="GO:0030286">
    <property type="term" value="C:dynein complex"/>
    <property type="evidence" value="ECO:0007669"/>
    <property type="project" value="InterPro"/>
</dbReference>
<dbReference type="OMA" id="VTEFTMA"/>
<feature type="chain" id="PRO_5019497529" description="Dynein heavy chain hydrolytic ATP-binding dynein motor region domain-containing protein" evidence="2">
    <location>
        <begin position="23"/>
        <end position="123"/>
    </location>
</feature>
<gene>
    <name evidence="4" type="ORF">chiPu_0026832</name>
</gene>
<feature type="domain" description="Dynein heavy chain hydrolytic ATP-binding dynein motor region" evidence="3">
    <location>
        <begin position="14"/>
        <end position="63"/>
    </location>
</feature>
<dbReference type="AlphaFoldDB" id="A0A401TJ50"/>
<organism evidence="4 5">
    <name type="scientific">Chiloscyllium punctatum</name>
    <name type="common">Brownbanded bambooshark</name>
    <name type="synonym">Hemiscyllium punctatum</name>
    <dbReference type="NCBI Taxonomy" id="137246"/>
    <lineage>
        <taxon>Eukaryota</taxon>
        <taxon>Metazoa</taxon>
        <taxon>Chordata</taxon>
        <taxon>Craniata</taxon>
        <taxon>Vertebrata</taxon>
        <taxon>Chondrichthyes</taxon>
        <taxon>Elasmobranchii</taxon>
        <taxon>Galeomorphii</taxon>
        <taxon>Galeoidea</taxon>
        <taxon>Orectolobiformes</taxon>
        <taxon>Hemiscylliidae</taxon>
        <taxon>Chiloscyllium</taxon>
    </lineage>
</organism>